<dbReference type="GO" id="GO:0016491">
    <property type="term" value="F:oxidoreductase activity"/>
    <property type="evidence" value="ECO:0007669"/>
    <property type="project" value="UniProtKB-KW"/>
</dbReference>
<comment type="caution">
    <text evidence="4">The sequence shown here is derived from an EMBL/GenBank/DDBJ whole genome shotgun (WGS) entry which is preliminary data.</text>
</comment>
<dbReference type="PANTHER" id="PTHR33365">
    <property type="entry name" value="YALI0B05434P"/>
    <property type="match status" value="1"/>
</dbReference>
<gene>
    <name evidence="4" type="ORF">Ao3042_04043</name>
</gene>
<reference evidence="5" key="2">
    <citation type="submission" date="2012-06" db="EMBL/GenBank/DDBJ databases">
        <title>Comparative genomic analyses of Aspergillus oryzae 3.042 and A. oryzae RIB40 for soy-sauce fermentation.</title>
        <authorList>
            <person name="Zhao G."/>
            <person name="Hou L."/>
            <person name="Wang C."/>
            <person name="Cao X."/>
        </authorList>
    </citation>
    <scope>NUCLEOTIDE SEQUENCE [LARGE SCALE GENOMIC DNA]</scope>
    <source>
        <strain evidence="5">3.042</strain>
    </source>
</reference>
<organism evidence="4 5">
    <name type="scientific">Aspergillus oryzae (strain 3.042)</name>
    <name type="common">Yellow koji mold</name>
    <dbReference type="NCBI Taxonomy" id="1160506"/>
    <lineage>
        <taxon>Eukaryota</taxon>
        <taxon>Fungi</taxon>
        <taxon>Dikarya</taxon>
        <taxon>Ascomycota</taxon>
        <taxon>Pezizomycotina</taxon>
        <taxon>Eurotiomycetes</taxon>
        <taxon>Eurotiomycetidae</taxon>
        <taxon>Eurotiales</taxon>
        <taxon>Aspergillaceae</taxon>
        <taxon>Aspergillus</taxon>
        <taxon>Aspergillus subgen. Circumdati</taxon>
    </lineage>
</organism>
<reference evidence="4 5" key="1">
    <citation type="journal article" date="2012" name="Eukaryot. Cell">
        <title>Draft genome sequence of Aspergillus oryzae strain 3.042.</title>
        <authorList>
            <person name="Zhao G."/>
            <person name="Yao Y."/>
            <person name="Qi W."/>
            <person name="Wang C."/>
            <person name="Hou L."/>
            <person name="Zeng B."/>
            <person name="Cao X."/>
        </authorList>
    </citation>
    <scope>NUCLEOTIDE SEQUENCE [LARGE SCALE GENOMIC DNA]</scope>
    <source>
        <strain evidence="4 5">3.042</strain>
    </source>
</reference>
<sequence length="183" mass="20827">MSDLYAHRESDEYLLKPEHFAEKKNRPKRWDCLRPIIYTSLAFVGFIEILYTLPPPIKQLGQDTYSIAVFHQLHCLYAIMSVYDDLAAAKSAADLNAHHSRDDTHSNEHPHEQVHVHSHDHVDHCFQYLRQSLLCCGDTALEGQDPRTDNPGTDGTGAVHICKDFDGILAWADSRQLVDAKHN</sequence>
<comment type="similarity">
    <text evidence="3">Belongs to the ustYa family.</text>
</comment>
<dbReference type="InterPro" id="IPR021765">
    <property type="entry name" value="UstYa-like"/>
</dbReference>
<evidence type="ECO:0000256" key="2">
    <source>
        <dbReference type="ARBA" id="ARBA00023002"/>
    </source>
</evidence>
<accession>I8A3L3</accession>
<dbReference type="Pfam" id="PF11807">
    <property type="entry name" value="UstYa"/>
    <property type="match status" value="1"/>
</dbReference>
<dbReference type="HOGENOM" id="CLU_1474870_0_0_1"/>
<dbReference type="GO" id="GO:0043386">
    <property type="term" value="P:mycotoxin biosynthetic process"/>
    <property type="evidence" value="ECO:0007669"/>
    <property type="project" value="InterPro"/>
</dbReference>
<evidence type="ECO:0000256" key="1">
    <source>
        <dbReference type="ARBA" id="ARBA00004685"/>
    </source>
</evidence>
<dbReference type="OrthoDB" id="3687641at2759"/>
<protein>
    <submittedName>
        <fullName evidence="4">Uncharacterized protein</fullName>
    </submittedName>
</protein>
<keyword evidence="2" id="KW-0560">Oxidoreductase</keyword>
<proteinExistence type="inferred from homology"/>
<dbReference type="Proteomes" id="UP000002812">
    <property type="component" value="Unassembled WGS sequence"/>
</dbReference>
<dbReference type="PANTHER" id="PTHR33365:SF11">
    <property type="entry name" value="TAT PATHWAY SIGNAL SEQUENCE"/>
    <property type="match status" value="1"/>
</dbReference>
<comment type="pathway">
    <text evidence="1">Mycotoxin biosynthesis.</text>
</comment>
<dbReference type="EMBL" id="AKHY01000126">
    <property type="protein sequence ID" value="EIT79512.1"/>
    <property type="molecule type" value="Genomic_DNA"/>
</dbReference>
<evidence type="ECO:0000313" key="4">
    <source>
        <dbReference type="EMBL" id="EIT79512.1"/>
    </source>
</evidence>
<evidence type="ECO:0000313" key="5">
    <source>
        <dbReference type="Proteomes" id="UP000002812"/>
    </source>
</evidence>
<evidence type="ECO:0000256" key="3">
    <source>
        <dbReference type="ARBA" id="ARBA00035112"/>
    </source>
</evidence>
<name>I8A3L3_ASPO3</name>
<dbReference type="AlphaFoldDB" id="I8A3L3"/>